<gene>
    <name evidence="4" type="ORF">HKK74_03735</name>
</gene>
<dbReference type="Pfam" id="PF01066">
    <property type="entry name" value="CDP-OH_P_transf"/>
    <property type="match status" value="1"/>
</dbReference>
<feature type="transmembrane region" description="Helical" evidence="3">
    <location>
        <begin position="250"/>
        <end position="270"/>
    </location>
</feature>
<name>A0ABR7LIE0_9ACTN</name>
<dbReference type="Proteomes" id="UP000805614">
    <property type="component" value="Unassembled WGS sequence"/>
</dbReference>
<dbReference type="InterPro" id="IPR048254">
    <property type="entry name" value="CDP_ALCOHOL_P_TRANSF_CS"/>
</dbReference>
<proteinExistence type="inferred from homology"/>
<keyword evidence="5" id="KW-1185">Reference proteome</keyword>
<dbReference type="PROSITE" id="PS00379">
    <property type="entry name" value="CDP_ALCOHOL_P_TRANSF"/>
    <property type="match status" value="1"/>
</dbReference>
<dbReference type="InterPro" id="IPR000462">
    <property type="entry name" value="CDP-OH_P_trans"/>
</dbReference>
<evidence type="ECO:0000256" key="3">
    <source>
        <dbReference type="SAM" id="Phobius"/>
    </source>
</evidence>
<feature type="transmembrane region" description="Helical" evidence="3">
    <location>
        <begin position="49"/>
        <end position="79"/>
    </location>
</feature>
<dbReference type="EMBL" id="JABVEC010000002">
    <property type="protein sequence ID" value="MBC6464611.1"/>
    <property type="molecule type" value="Genomic_DNA"/>
</dbReference>
<keyword evidence="3" id="KW-0472">Membrane</keyword>
<evidence type="ECO:0000256" key="1">
    <source>
        <dbReference type="ARBA" id="ARBA00022679"/>
    </source>
</evidence>
<sequence length="331" mass="36924">MVTFSLDDVRAVRKKRDAWWTVFLVDPIAIRLTRFLANRTSITPNQITVGSIVLGAVSAGCFALASPGWLALGALFYHLSFVLDCCDGKIARLKRSGTLFGLWLDFMFDQARVVCCALTLTVGQYIVTGQVAYLYLGFAIICLDVLRYLNSAQVSKARRLMRKRIRAAVREHEALELTNGIVAPQPRLSDEQLSYVEDTLRQRPEPDPDLEEPAPAEERVVDLHREFNSRFPWYRGVRVFMLRHRVRTHLISGIEFQMAAFIIAPLVAAVAGGGAIFAVTIGAGAPLLILELVIIYKLLLQTRDCQRVLDELAASREAASQRRPLTVVGGR</sequence>
<keyword evidence="1 2" id="KW-0808">Transferase</keyword>
<dbReference type="InterPro" id="IPR043130">
    <property type="entry name" value="CDP-OH_PTrfase_TM_dom"/>
</dbReference>
<accession>A0ABR7LIE0</accession>
<reference evidence="4 5" key="1">
    <citation type="submission" date="2020-06" db="EMBL/GenBank/DDBJ databases">
        <title>Actinomadura xiongansis sp. nov., isolated from soil of Baiyangdian.</title>
        <authorList>
            <person name="Zhang X."/>
        </authorList>
    </citation>
    <scope>NUCLEOTIDE SEQUENCE [LARGE SCALE GENOMIC DNA]</scope>
    <source>
        <strain evidence="4 5">HBUM206468</strain>
    </source>
</reference>
<evidence type="ECO:0000313" key="4">
    <source>
        <dbReference type="EMBL" id="MBC6464611.1"/>
    </source>
</evidence>
<evidence type="ECO:0000256" key="2">
    <source>
        <dbReference type="RuleBase" id="RU003750"/>
    </source>
</evidence>
<dbReference type="RefSeq" id="WP_187241623.1">
    <property type="nucleotide sequence ID" value="NZ_JABVEC010000002.1"/>
</dbReference>
<dbReference type="Gene3D" id="1.20.120.1760">
    <property type="match status" value="1"/>
</dbReference>
<comment type="caution">
    <text evidence="4">The sequence shown here is derived from an EMBL/GenBank/DDBJ whole genome shotgun (WGS) entry which is preliminary data.</text>
</comment>
<feature type="transmembrane region" description="Helical" evidence="3">
    <location>
        <begin position="276"/>
        <end position="299"/>
    </location>
</feature>
<organism evidence="4 5">
    <name type="scientific">Actinomadura alba</name>
    <dbReference type="NCBI Taxonomy" id="406431"/>
    <lineage>
        <taxon>Bacteria</taxon>
        <taxon>Bacillati</taxon>
        <taxon>Actinomycetota</taxon>
        <taxon>Actinomycetes</taxon>
        <taxon>Streptosporangiales</taxon>
        <taxon>Thermomonosporaceae</taxon>
        <taxon>Actinomadura</taxon>
    </lineage>
</organism>
<keyword evidence="3" id="KW-0812">Transmembrane</keyword>
<comment type="similarity">
    <text evidence="2">Belongs to the CDP-alcohol phosphatidyltransferase class-I family.</text>
</comment>
<protein>
    <submittedName>
        <fullName evidence="4">CDP-alcohol phosphatidyltransferase family protein</fullName>
    </submittedName>
</protein>
<feature type="transmembrane region" description="Helical" evidence="3">
    <location>
        <begin position="132"/>
        <end position="149"/>
    </location>
</feature>
<keyword evidence="3" id="KW-1133">Transmembrane helix</keyword>
<evidence type="ECO:0000313" key="5">
    <source>
        <dbReference type="Proteomes" id="UP000805614"/>
    </source>
</evidence>